<dbReference type="Pfam" id="PF17681">
    <property type="entry name" value="GCP_N_terminal"/>
    <property type="match status" value="1"/>
</dbReference>
<dbReference type="GO" id="GO:0031122">
    <property type="term" value="P:cytoplasmic microtubule organization"/>
    <property type="evidence" value="ECO:0007669"/>
    <property type="project" value="TreeGrafter"/>
</dbReference>
<keyword evidence="3 6" id="KW-0963">Cytoplasm</keyword>
<reference evidence="9" key="1">
    <citation type="submission" date="2016-02" db="EMBL/GenBank/DDBJ databases">
        <title>RNAseq analyses of the midgut from blood- or serum-fed Ixodes ricinus ticks.</title>
        <authorList>
            <person name="Perner J."/>
            <person name="Provaznik J."/>
            <person name="Schrenkova J."/>
            <person name="Urbanova V."/>
            <person name="Ribeiro J.M."/>
            <person name="Kopacek P."/>
        </authorList>
    </citation>
    <scope>NUCLEOTIDE SEQUENCE</scope>
    <source>
        <tissue evidence="9">Gut</tissue>
    </source>
</reference>
<dbReference type="Gene3D" id="1.20.120.1900">
    <property type="entry name" value="Gamma-tubulin complex, C-terminal domain"/>
    <property type="match status" value="1"/>
</dbReference>
<dbReference type="PANTHER" id="PTHR19302">
    <property type="entry name" value="GAMMA TUBULIN COMPLEX PROTEIN"/>
    <property type="match status" value="1"/>
</dbReference>
<evidence type="ECO:0000256" key="2">
    <source>
        <dbReference type="ARBA" id="ARBA00010337"/>
    </source>
</evidence>
<dbReference type="InterPro" id="IPR041470">
    <property type="entry name" value="GCP_N"/>
</dbReference>
<dbReference type="GO" id="GO:0051225">
    <property type="term" value="P:spindle assembly"/>
    <property type="evidence" value="ECO:0007669"/>
    <property type="project" value="TreeGrafter"/>
</dbReference>
<proteinExistence type="evidence at transcript level"/>
<accession>A0A131XZ33</accession>
<feature type="domain" description="Gamma tubulin complex component C-terminal" evidence="7">
    <location>
        <begin position="325"/>
        <end position="613"/>
    </location>
</feature>
<feature type="domain" description="Gamma tubulin complex component protein N-terminal" evidence="8">
    <location>
        <begin position="2"/>
        <end position="322"/>
    </location>
</feature>
<dbReference type="GO" id="GO:0043015">
    <property type="term" value="F:gamma-tubulin binding"/>
    <property type="evidence" value="ECO:0007669"/>
    <property type="project" value="InterPro"/>
</dbReference>
<evidence type="ECO:0000259" key="7">
    <source>
        <dbReference type="Pfam" id="PF04130"/>
    </source>
</evidence>
<evidence type="ECO:0000256" key="3">
    <source>
        <dbReference type="ARBA" id="ARBA00022490"/>
    </source>
</evidence>
<dbReference type="GO" id="GO:0000922">
    <property type="term" value="C:spindle pole"/>
    <property type="evidence" value="ECO:0007669"/>
    <property type="project" value="InterPro"/>
</dbReference>
<dbReference type="GO" id="GO:0000930">
    <property type="term" value="C:gamma-tubulin complex"/>
    <property type="evidence" value="ECO:0007669"/>
    <property type="project" value="TreeGrafter"/>
</dbReference>
<dbReference type="GO" id="GO:0000278">
    <property type="term" value="P:mitotic cell cycle"/>
    <property type="evidence" value="ECO:0007669"/>
    <property type="project" value="TreeGrafter"/>
</dbReference>
<dbReference type="GO" id="GO:0051321">
    <property type="term" value="P:meiotic cell cycle"/>
    <property type="evidence" value="ECO:0007669"/>
    <property type="project" value="TreeGrafter"/>
</dbReference>
<dbReference type="GO" id="GO:0005874">
    <property type="term" value="C:microtubule"/>
    <property type="evidence" value="ECO:0007669"/>
    <property type="project" value="UniProtKB-KW"/>
</dbReference>
<organism evidence="9">
    <name type="scientific">Ixodes ricinus</name>
    <name type="common">Common tick</name>
    <name type="synonym">Acarus ricinus</name>
    <dbReference type="NCBI Taxonomy" id="34613"/>
    <lineage>
        <taxon>Eukaryota</taxon>
        <taxon>Metazoa</taxon>
        <taxon>Ecdysozoa</taxon>
        <taxon>Arthropoda</taxon>
        <taxon>Chelicerata</taxon>
        <taxon>Arachnida</taxon>
        <taxon>Acari</taxon>
        <taxon>Parasitiformes</taxon>
        <taxon>Ixodida</taxon>
        <taxon>Ixodoidea</taxon>
        <taxon>Ixodidae</taxon>
        <taxon>Ixodinae</taxon>
        <taxon>Ixodes</taxon>
    </lineage>
</organism>
<comment type="similarity">
    <text evidence="2 6">Belongs to the TUBGCP family.</text>
</comment>
<dbReference type="InterPro" id="IPR042241">
    <property type="entry name" value="GCP_C_sf"/>
</dbReference>
<evidence type="ECO:0000256" key="5">
    <source>
        <dbReference type="ARBA" id="ARBA00023212"/>
    </source>
</evidence>
<evidence type="ECO:0000256" key="6">
    <source>
        <dbReference type="RuleBase" id="RU363050"/>
    </source>
</evidence>
<keyword evidence="5 6" id="KW-0206">Cytoskeleton</keyword>
<keyword evidence="4 6" id="KW-0493">Microtubule</keyword>
<dbReference type="GO" id="GO:0007020">
    <property type="term" value="P:microtubule nucleation"/>
    <property type="evidence" value="ECO:0007669"/>
    <property type="project" value="InterPro"/>
</dbReference>
<dbReference type="Pfam" id="PF04130">
    <property type="entry name" value="GCP_C_terminal"/>
    <property type="match status" value="1"/>
</dbReference>
<dbReference type="PANTHER" id="PTHR19302:SF27">
    <property type="entry name" value="GAMMA-TUBULIN COMPLEX COMPONENT 4"/>
    <property type="match status" value="1"/>
</dbReference>
<dbReference type="InterPro" id="IPR040457">
    <property type="entry name" value="GCP_C"/>
</dbReference>
<dbReference type="AlphaFoldDB" id="A0A131XZ33"/>
<dbReference type="GO" id="GO:0051011">
    <property type="term" value="F:microtubule minus-end binding"/>
    <property type="evidence" value="ECO:0007669"/>
    <property type="project" value="TreeGrafter"/>
</dbReference>
<evidence type="ECO:0000256" key="4">
    <source>
        <dbReference type="ARBA" id="ARBA00022701"/>
    </source>
</evidence>
<dbReference type="InterPro" id="IPR007259">
    <property type="entry name" value="GCP"/>
</dbReference>
<dbReference type="EMBL" id="GEFM01004278">
    <property type="protein sequence ID" value="JAP71518.1"/>
    <property type="molecule type" value="mRNA"/>
</dbReference>
<evidence type="ECO:0000256" key="1">
    <source>
        <dbReference type="ARBA" id="ARBA00004267"/>
    </source>
</evidence>
<sequence length="629" mass="70331">MLHELLFALQGYPGSIFIEKDSTFSVSKGLSFLHPSEAEVLNKLCSLGYAVKYLKDFVAFYSGFGLPGVHGQERVLQKGLYLQALCAGLKKILHGYTEELLSLEQDVLKGPQTSLMHFQDKLDKYHLLFPALLDLVNAVKAGEVHGCSILETVHKHSISGIPIVKDSMNIILHQGYVVLVHQIGCWMLHGMLRDPYAEFFVHRLSEGSSPCKVIGSSNPSSVRPAPSKVSLESMDNFGLEPRLLPDQLSASLAKKVLFAGSVVCVFGPSMGQSLYGDQEAIFVDRMHALREKPELDLLELEAFVEDVRSVAATHVWRVLVEEGCLPEELRLLREVFLLGRGELFLHFSQAAEPLLCRPRGAATEREVNKAFQLSCSLLQSEDENLAERFRITVGPPLSDGDSSSEPLSGWETIGMTYQVKWPLHVFLTESAMAKYSRLFRLLIGVQRGQTALQDCWLLQGKLGRSREAACPLMDHMMHLRSHMAHLLDCLQYYLQVDVIESQLVRLLQQVGQTRDFEAIQHAHHSFLASLLFNSLIVINPAHECLRRILGLCQSLCQLFPCTNCPFTQRQFSQFESVAKDFEVQQKLLTTILSGLRDHLSDSQLPQLLVRLDHGRVCSGCVSLKARASS</sequence>
<protein>
    <recommendedName>
        <fullName evidence="6">Gamma-tubulin complex component</fullName>
    </recommendedName>
</protein>
<evidence type="ECO:0000259" key="8">
    <source>
        <dbReference type="Pfam" id="PF17681"/>
    </source>
</evidence>
<comment type="subcellular location">
    <subcellularLocation>
        <location evidence="1 6">Cytoplasm</location>
        <location evidence="1 6">Cytoskeleton</location>
        <location evidence="1 6">Microtubule organizing center</location>
    </subcellularLocation>
</comment>
<evidence type="ECO:0000313" key="9">
    <source>
        <dbReference type="EMBL" id="JAP71518.1"/>
    </source>
</evidence>
<name>A0A131XZ33_IXORI</name>